<protein>
    <submittedName>
        <fullName evidence="2">Uncharacterized protein</fullName>
    </submittedName>
</protein>
<evidence type="ECO:0000256" key="1">
    <source>
        <dbReference type="SAM" id="MobiDB-lite"/>
    </source>
</evidence>
<dbReference type="Proteomes" id="UP000299102">
    <property type="component" value="Unassembled WGS sequence"/>
</dbReference>
<dbReference type="PANTHER" id="PTHR47331:SF1">
    <property type="entry name" value="GAG-LIKE PROTEIN"/>
    <property type="match status" value="1"/>
</dbReference>
<dbReference type="Pfam" id="PF05380">
    <property type="entry name" value="Peptidase_A17"/>
    <property type="match status" value="1"/>
</dbReference>
<organism evidence="2 3">
    <name type="scientific">Eumeta variegata</name>
    <name type="common">Bagworm moth</name>
    <name type="synonym">Eumeta japonica</name>
    <dbReference type="NCBI Taxonomy" id="151549"/>
    <lineage>
        <taxon>Eukaryota</taxon>
        <taxon>Metazoa</taxon>
        <taxon>Ecdysozoa</taxon>
        <taxon>Arthropoda</taxon>
        <taxon>Hexapoda</taxon>
        <taxon>Insecta</taxon>
        <taxon>Pterygota</taxon>
        <taxon>Neoptera</taxon>
        <taxon>Endopterygota</taxon>
        <taxon>Lepidoptera</taxon>
        <taxon>Glossata</taxon>
        <taxon>Ditrysia</taxon>
        <taxon>Tineoidea</taxon>
        <taxon>Psychidae</taxon>
        <taxon>Oiketicinae</taxon>
        <taxon>Eumeta</taxon>
    </lineage>
</organism>
<dbReference type="OrthoDB" id="7554397at2759"/>
<feature type="compositionally biased region" description="Basic and acidic residues" evidence="1">
    <location>
        <begin position="77"/>
        <end position="89"/>
    </location>
</feature>
<accession>A0A4C1Y6F2</accession>
<evidence type="ECO:0000313" key="3">
    <source>
        <dbReference type="Proteomes" id="UP000299102"/>
    </source>
</evidence>
<proteinExistence type="predicted"/>
<dbReference type="InterPro" id="IPR008042">
    <property type="entry name" value="Retrotrans_Pao"/>
</dbReference>
<sequence length="209" mass="23876">MSILQVVKSAEVSDLAAKFRKAKHGVDRLKIILDNQDLISSYSIPTTQKRIAPERFRSTLRERKGIFRGRVLVREKSKTTARRISDRESPSSPPLKPVSMPRLELQAAVMGCRLAASVKREMDSRITNTTYWTDSKTVLSWINADPRSFKPFVAHRLAEIEETSGAKNWRWVPSEDNVADDATRVPPNEFLSEHRWFKGPKFLLNDPSD</sequence>
<reference evidence="2 3" key="1">
    <citation type="journal article" date="2019" name="Commun. Biol.">
        <title>The bagworm genome reveals a unique fibroin gene that provides high tensile strength.</title>
        <authorList>
            <person name="Kono N."/>
            <person name="Nakamura H."/>
            <person name="Ohtoshi R."/>
            <person name="Tomita M."/>
            <person name="Numata K."/>
            <person name="Arakawa K."/>
        </authorList>
    </citation>
    <scope>NUCLEOTIDE SEQUENCE [LARGE SCALE GENOMIC DNA]</scope>
</reference>
<dbReference type="AlphaFoldDB" id="A0A4C1Y6F2"/>
<keyword evidence="3" id="KW-1185">Reference proteome</keyword>
<feature type="region of interest" description="Disordered" evidence="1">
    <location>
        <begin position="77"/>
        <end position="98"/>
    </location>
</feature>
<dbReference type="STRING" id="151549.A0A4C1Y6F2"/>
<dbReference type="PANTHER" id="PTHR47331">
    <property type="entry name" value="PHD-TYPE DOMAIN-CONTAINING PROTEIN"/>
    <property type="match status" value="1"/>
</dbReference>
<comment type="caution">
    <text evidence="2">The sequence shown here is derived from an EMBL/GenBank/DDBJ whole genome shotgun (WGS) entry which is preliminary data.</text>
</comment>
<dbReference type="EMBL" id="BGZK01001110">
    <property type="protein sequence ID" value="GBP71488.1"/>
    <property type="molecule type" value="Genomic_DNA"/>
</dbReference>
<gene>
    <name evidence="2" type="ORF">EVAR_103374_1</name>
</gene>
<evidence type="ECO:0000313" key="2">
    <source>
        <dbReference type="EMBL" id="GBP71488.1"/>
    </source>
</evidence>
<name>A0A4C1Y6F2_EUMVA</name>